<comment type="similarity">
    <text evidence="1 3">Belongs to the type-B carboxylesterase/lipase family.</text>
</comment>
<comment type="caution">
    <text evidence="5">The sequence shown here is derived from an EMBL/GenBank/DDBJ whole genome shotgun (WGS) entry which is preliminary data.</text>
</comment>
<evidence type="ECO:0000256" key="1">
    <source>
        <dbReference type="ARBA" id="ARBA00005964"/>
    </source>
</evidence>
<evidence type="ECO:0000259" key="4">
    <source>
        <dbReference type="Pfam" id="PF00135"/>
    </source>
</evidence>
<dbReference type="AlphaFoldDB" id="A0A829YAS6"/>
<dbReference type="EMBL" id="BLJN01000002">
    <property type="protein sequence ID" value="GFE80397.1"/>
    <property type="molecule type" value="Genomic_DNA"/>
</dbReference>
<dbReference type="SUPFAM" id="SSF53474">
    <property type="entry name" value="alpha/beta-Hydrolases"/>
    <property type="match status" value="1"/>
</dbReference>
<accession>A0A829YAS6</accession>
<dbReference type="InterPro" id="IPR019826">
    <property type="entry name" value="Carboxylesterase_B_AS"/>
</dbReference>
<protein>
    <recommendedName>
        <fullName evidence="3">Carboxylic ester hydrolase</fullName>
        <ecNumber evidence="3">3.1.1.-</ecNumber>
    </recommendedName>
</protein>
<keyword evidence="2 3" id="KW-0378">Hydrolase</keyword>
<evidence type="ECO:0000256" key="2">
    <source>
        <dbReference type="ARBA" id="ARBA00022801"/>
    </source>
</evidence>
<feature type="chain" id="PRO_5033108991" description="Carboxylic ester hydrolase" evidence="3">
    <location>
        <begin position="29"/>
        <end position="557"/>
    </location>
</feature>
<sequence>MQKSLSLRAAVFRALLATTALWMSSGQAQIVENPIPGDPVAIDSGNVSGKLLPSGVRAYFGVPFAAPPTGERRWAEPQPRETWKGVYNADRFAPECIQILRPHNINHYFGEEATSEDCLYLNIWAPASLSQGEKAPVILWLYGGGLSIGSASMPNYGGEGLAQKGVVYVTAGYRVGAFGFMAHPELTATSPHRASGNYGHLDQIAALQWIQRNIEHFGGDPNRVTVMGQSAGASSAFSLQASGLAKGLFHRIVGMSGGGLRAGSDPISQSEAEQSGLELQRALKVSSLADLRNVPADRILAAQAEFQLGGTAGTVRFRPNIDAHFMPRTPREIFASGEQNDVPLLIGFSRDESGNELRTARTLDEFNTAAKKYFGDKADQFLKLYPVRSDADVSTVGATAVRDGGMATSIRSWALGQVARGKAATYVYMYSHPHSYEPGVAIADLNPATAGAYHTSEVPFFLLTQDVYNRIRRTRAWTDYDRALANKMSDVLVAFAKTGTPSTSEVKVPRFTVRTQEFIEFGDEIDTRRFDVSRMEFFSTVNMPGAVGAGAPRTPRD</sequence>
<gene>
    <name evidence="5" type="ORF">GCM10011487_23970</name>
</gene>
<dbReference type="RefSeq" id="WP_161812085.1">
    <property type="nucleotide sequence ID" value="NZ_BLJN01000002.1"/>
</dbReference>
<evidence type="ECO:0000256" key="3">
    <source>
        <dbReference type="RuleBase" id="RU361235"/>
    </source>
</evidence>
<feature type="domain" description="Carboxylesterase type B" evidence="4">
    <location>
        <begin position="40"/>
        <end position="526"/>
    </location>
</feature>
<name>A0A829YAS6_9GAMM</name>
<dbReference type="PROSITE" id="PS00941">
    <property type="entry name" value="CARBOXYLESTERASE_B_2"/>
    <property type="match status" value="1"/>
</dbReference>
<dbReference type="Pfam" id="PF00135">
    <property type="entry name" value="COesterase"/>
    <property type="match status" value="1"/>
</dbReference>
<dbReference type="GO" id="GO:0016787">
    <property type="term" value="F:hydrolase activity"/>
    <property type="evidence" value="ECO:0007669"/>
    <property type="project" value="UniProtKB-KW"/>
</dbReference>
<dbReference type="InterPro" id="IPR002018">
    <property type="entry name" value="CarbesteraseB"/>
</dbReference>
<dbReference type="PROSITE" id="PS00122">
    <property type="entry name" value="CARBOXYLESTERASE_B_1"/>
    <property type="match status" value="1"/>
</dbReference>
<dbReference type="InterPro" id="IPR019819">
    <property type="entry name" value="Carboxylesterase_B_CS"/>
</dbReference>
<keyword evidence="6" id="KW-1185">Reference proteome</keyword>
<keyword evidence="3" id="KW-0732">Signal</keyword>
<dbReference type="EC" id="3.1.1.-" evidence="3"/>
<evidence type="ECO:0000313" key="6">
    <source>
        <dbReference type="Proteomes" id="UP000445000"/>
    </source>
</evidence>
<proteinExistence type="inferred from homology"/>
<dbReference type="Proteomes" id="UP000445000">
    <property type="component" value="Unassembled WGS sequence"/>
</dbReference>
<evidence type="ECO:0000313" key="5">
    <source>
        <dbReference type="EMBL" id="GFE80397.1"/>
    </source>
</evidence>
<dbReference type="PANTHER" id="PTHR11559">
    <property type="entry name" value="CARBOXYLESTERASE"/>
    <property type="match status" value="1"/>
</dbReference>
<organism evidence="5 6">
    <name type="scientific">Steroidobacter agaridevorans</name>
    <dbReference type="NCBI Taxonomy" id="2695856"/>
    <lineage>
        <taxon>Bacteria</taxon>
        <taxon>Pseudomonadati</taxon>
        <taxon>Pseudomonadota</taxon>
        <taxon>Gammaproteobacteria</taxon>
        <taxon>Steroidobacterales</taxon>
        <taxon>Steroidobacteraceae</taxon>
        <taxon>Steroidobacter</taxon>
    </lineage>
</organism>
<reference evidence="6" key="1">
    <citation type="submission" date="2020-01" db="EMBL/GenBank/DDBJ databases">
        <title>'Steroidobacter agaridevorans' sp. nov., agar-degrading bacteria isolated from rhizosphere soils.</title>
        <authorList>
            <person name="Ikenaga M."/>
            <person name="Kataoka M."/>
            <person name="Murouchi A."/>
            <person name="Katsuragi S."/>
            <person name="Sakai M."/>
        </authorList>
    </citation>
    <scope>NUCLEOTIDE SEQUENCE [LARGE SCALE GENOMIC DNA]</scope>
    <source>
        <strain evidence="6">YU21-B</strain>
    </source>
</reference>
<dbReference type="InterPro" id="IPR029058">
    <property type="entry name" value="AB_hydrolase_fold"/>
</dbReference>
<dbReference type="InterPro" id="IPR050309">
    <property type="entry name" value="Type-B_Carboxylest/Lipase"/>
</dbReference>
<feature type="signal peptide" evidence="3">
    <location>
        <begin position="1"/>
        <end position="28"/>
    </location>
</feature>
<dbReference type="Gene3D" id="3.40.50.1820">
    <property type="entry name" value="alpha/beta hydrolase"/>
    <property type="match status" value="1"/>
</dbReference>